<feature type="domain" description="GST C-terminal" evidence="2">
    <location>
        <begin position="83"/>
        <end position="206"/>
    </location>
</feature>
<dbReference type="Gene3D" id="1.20.1050.130">
    <property type="match status" value="1"/>
</dbReference>
<comment type="caution">
    <text evidence="3">The sequence shown here is derived from an EMBL/GenBank/DDBJ whole genome shotgun (WGS) entry which is preliminary data.</text>
</comment>
<dbReference type="PANTHER" id="PTHR11571">
    <property type="entry name" value="GLUTATHIONE S-TRANSFERASE"/>
    <property type="match status" value="1"/>
</dbReference>
<evidence type="ECO:0000313" key="3">
    <source>
        <dbReference type="EMBL" id="CAG9320786.1"/>
    </source>
</evidence>
<evidence type="ECO:0000259" key="1">
    <source>
        <dbReference type="PROSITE" id="PS50404"/>
    </source>
</evidence>
<dbReference type="InterPro" id="IPR010987">
    <property type="entry name" value="Glutathione-S-Trfase_C-like"/>
</dbReference>
<feature type="domain" description="GST N-terminal" evidence="1">
    <location>
        <begin position="2"/>
        <end position="81"/>
    </location>
</feature>
<dbReference type="InterPro" id="IPR004046">
    <property type="entry name" value="GST_C"/>
</dbReference>
<dbReference type="InterPro" id="IPR036249">
    <property type="entry name" value="Thioredoxin-like_sf"/>
</dbReference>
<dbReference type="CDD" id="cd03039">
    <property type="entry name" value="GST_N_Sigma_like"/>
    <property type="match status" value="1"/>
</dbReference>
<dbReference type="SFLD" id="SFLDG01205">
    <property type="entry name" value="AMPS.1"/>
    <property type="match status" value="1"/>
</dbReference>
<dbReference type="SUPFAM" id="SSF52833">
    <property type="entry name" value="Thioredoxin-like"/>
    <property type="match status" value="1"/>
</dbReference>
<dbReference type="SFLD" id="SFLDG00363">
    <property type="entry name" value="AMPS_(cytGST):_Alpha-__Mu-__Pi"/>
    <property type="match status" value="1"/>
</dbReference>
<proteinExistence type="predicted"/>
<dbReference type="GO" id="GO:0004364">
    <property type="term" value="F:glutathione transferase activity"/>
    <property type="evidence" value="ECO:0007669"/>
    <property type="project" value="TreeGrafter"/>
</dbReference>
<name>A0AAU9J660_9CILI</name>
<reference evidence="3" key="1">
    <citation type="submission" date="2021-09" db="EMBL/GenBank/DDBJ databases">
        <authorList>
            <consortium name="AG Swart"/>
            <person name="Singh M."/>
            <person name="Singh A."/>
            <person name="Seah K."/>
            <person name="Emmerich C."/>
        </authorList>
    </citation>
    <scope>NUCLEOTIDE SEQUENCE</scope>
    <source>
        <strain evidence="3">ATCC30299</strain>
    </source>
</reference>
<dbReference type="CDD" id="cd03192">
    <property type="entry name" value="GST_C_Sigma_like"/>
    <property type="match status" value="1"/>
</dbReference>
<dbReference type="InterPro" id="IPR004045">
    <property type="entry name" value="Glutathione_S-Trfase_N"/>
</dbReference>
<evidence type="ECO:0000313" key="4">
    <source>
        <dbReference type="Proteomes" id="UP001162131"/>
    </source>
</evidence>
<protein>
    <recommendedName>
        <fullName evidence="5">Glutathione S-transferase</fullName>
    </recommendedName>
</protein>
<dbReference type="SUPFAM" id="SSF47616">
    <property type="entry name" value="GST C-terminal domain-like"/>
    <property type="match status" value="1"/>
</dbReference>
<keyword evidence="4" id="KW-1185">Reference proteome</keyword>
<sequence>MSDIVVHYFDIYGRAETIRLILHYAGIPFTDHRIQFEEWPAIKATGFTEFGQLPAVDIDGHRLVQTRSIIRYLCQKYNYYVSGIQDVYYVESLCDLIDDIGTYMGKFVYNKDFEGLNKAFEERMPDWLRKLEARLERNNGGQGFFVGDHATKADFYAFGLLHTFIIKIHPEYFDSYAPKVKQWMTRIIESSQTLKTYLDSRPQRDF</sequence>
<dbReference type="Pfam" id="PF02798">
    <property type="entry name" value="GST_N"/>
    <property type="match status" value="1"/>
</dbReference>
<dbReference type="AlphaFoldDB" id="A0AAU9J660"/>
<dbReference type="InterPro" id="IPR050213">
    <property type="entry name" value="GST_superfamily"/>
</dbReference>
<dbReference type="EMBL" id="CAJZBQ010000027">
    <property type="protein sequence ID" value="CAG9320786.1"/>
    <property type="molecule type" value="Genomic_DNA"/>
</dbReference>
<dbReference type="Pfam" id="PF14497">
    <property type="entry name" value="GST_C_3"/>
    <property type="match status" value="1"/>
</dbReference>
<gene>
    <name evidence="3" type="ORF">BSTOLATCC_MIC27366</name>
</gene>
<dbReference type="PROSITE" id="PS50404">
    <property type="entry name" value="GST_NTER"/>
    <property type="match status" value="1"/>
</dbReference>
<organism evidence="3 4">
    <name type="scientific">Blepharisma stoltei</name>
    <dbReference type="NCBI Taxonomy" id="1481888"/>
    <lineage>
        <taxon>Eukaryota</taxon>
        <taxon>Sar</taxon>
        <taxon>Alveolata</taxon>
        <taxon>Ciliophora</taxon>
        <taxon>Postciliodesmatophora</taxon>
        <taxon>Heterotrichea</taxon>
        <taxon>Heterotrichida</taxon>
        <taxon>Blepharismidae</taxon>
        <taxon>Blepharisma</taxon>
    </lineage>
</organism>
<accession>A0AAU9J660</accession>
<dbReference type="Proteomes" id="UP001162131">
    <property type="component" value="Unassembled WGS sequence"/>
</dbReference>
<dbReference type="SFLD" id="SFLDS00019">
    <property type="entry name" value="Glutathione_Transferase_(cytos"/>
    <property type="match status" value="1"/>
</dbReference>
<dbReference type="InterPro" id="IPR040079">
    <property type="entry name" value="Glutathione_S-Trfase"/>
</dbReference>
<dbReference type="PROSITE" id="PS50405">
    <property type="entry name" value="GST_CTER"/>
    <property type="match status" value="1"/>
</dbReference>
<dbReference type="GO" id="GO:0006749">
    <property type="term" value="P:glutathione metabolic process"/>
    <property type="evidence" value="ECO:0007669"/>
    <property type="project" value="TreeGrafter"/>
</dbReference>
<evidence type="ECO:0008006" key="5">
    <source>
        <dbReference type="Google" id="ProtNLM"/>
    </source>
</evidence>
<evidence type="ECO:0000259" key="2">
    <source>
        <dbReference type="PROSITE" id="PS50405"/>
    </source>
</evidence>
<dbReference type="InterPro" id="IPR036282">
    <property type="entry name" value="Glutathione-S-Trfase_C_sf"/>
</dbReference>